<dbReference type="RefSeq" id="WP_082988990.1">
    <property type="nucleotide sequence ID" value="NZ_LOCQ01000058.1"/>
</dbReference>
<feature type="transmembrane region" description="Helical" evidence="1">
    <location>
        <begin position="64"/>
        <end position="80"/>
    </location>
</feature>
<dbReference type="Proteomes" id="UP000092713">
    <property type="component" value="Unassembled WGS sequence"/>
</dbReference>
<keyword evidence="1" id="KW-0472">Membrane</keyword>
<evidence type="ECO:0000313" key="2">
    <source>
        <dbReference type="EMBL" id="OBV38143.1"/>
    </source>
</evidence>
<gene>
    <name evidence="2" type="ORF">ASR47_100597</name>
</gene>
<name>A0A1A7C1E6_9BURK</name>
<keyword evidence="1" id="KW-1133">Transmembrane helix</keyword>
<protein>
    <submittedName>
        <fullName evidence="2">Putative membrane protein</fullName>
    </submittedName>
</protein>
<dbReference type="PATRIC" id="fig|1747903.4.peg.1682"/>
<comment type="caution">
    <text evidence="2">The sequence shown here is derived from an EMBL/GenBank/DDBJ whole genome shotgun (WGS) entry which is preliminary data.</text>
</comment>
<accession>A0A1A7C1E6</accession>
<dbReference type="EMBL" id="LOCQ01000058">
    <property type="protein sequence ID" value="OBV38143.1"/>
    <property type="molecule type" value="Genomic_DNA"/>
</dbReference>
<feature type="transmembrane region" description="Helical" evidence="1">
    <location>
        <begin position="12"/>
        <end position="33"/>
    </location>
</feature>
<proteinExistence type="predicted"/>
<feature type="transmembrane region" description="Helical" evidence="1">
    <location>
        <begin position="92"/>
        <end position="112"/>
    </location>
</feature>
<organism evidence="2 3">
    <name type="scientific">Janthinobacterium psychrotolerans</name>
    <dbReference type="NCBI Taxonomy" id="1747903"/>
    <lineage>
        <taxon>Bacteria</taxon>
        <taxon>Pseudomonadati</taxon>
        <taxon>Pseudomonadota</taxon>
        <taxon>Betaproteobacteria</taxon>
        <taxon>Burkholderiales</taxon>
        <taxon>Oxalobacteraceae</taxon>
        <taxon>Janthinobacterium</taxon>
    </lineage>
</organism>
<evidence type="ECO:0000256" key="1">
    <source>
        <dbReference type="SAM" id="Phobius"/>
    </source>
</evidence>
<evidence type="ECO:0000313" key="3">
    <source>
        <dbReference type="Proteomes" id="UP000092713"/>
    </source>
</evidence>
<dbReference type="Pfam" id="PF09842">
    <property type="entry name" value="DUF2069"/>
    <property type="match status" value="1"/>
</dbReference>
<sequence>MMTGALHKYFHWGAIASLATLIVWCALWETVVAPLKPGGSWLVLKAVPLLIPLYGVIKRDVYTLQWSSMVILLYFTEGVVRGYSDTNPNSAFMAWGEALIVVVYFFCAVLYLRPYKKAAKRMARELLEKVNKVSTRK</sequence>
<reference evidence="2 3" key="1">
    <citation type="submission" date="2016-04" db="EMBL/GenBank/DDBJ databases">
        <title>Draft genome sequence of Janthinobacterium psychrotolerans sp. nov., isolated from freshwater sediments in Denmark.</title>
        <authorList>
            <person name="Gong X."/>
            <person name="Skrivergaard S."/>
            <person name="Korsgaard B.S."/>
            <person name="Schreiber L."/>
            <person name="Marshall I.P."/>
            <person name="Finster K."/>
            <person name="Schramm A."/>
        </authorList>
    </citation>
    <scope>NUCLEOTIDE SEQUENCE [LARGE SCALE GENOMIC DNA]</scope>
    <source>
        <strain evidence="2 3">S3-2</strain>
    </source>
</reference>
<keyword evidence="3" id="KW-1185">Reference proteome</keyword>
<dbReference type="AlphaFoldDB" id="A0A1A7C1E6"/>
<dbReference type="InterPro" id="IPR018643">
    <property type="entry name" value="DUF2069_membrane"/>
</dbReference>
<keyword evidence="1" id="KW-0812">Transmembrane</keyword>
<dbReference type="STRING" id="1747903.ASR47_100597"/>
<feature type="transmembrane region" description="Helical" evidence="1">
    <location>
        <begin position="39"/>
        <end position="57"/>
    </location>
</feature>